<keyword evidence="6 15" id="KW-1133">Transmembrane helix</keyword>
<accession>A0ABQ7S9B7</accession>
<dbReference type="InterPro" id="IPR028082">
    <property type="entry name" value="Peripla_BP_I"/>
</dbReference>
<feature type="compositionally biased region" description="Polar residues" evidence="14">
    <location>
        <begin position="888"/>
        <end position="912"/>
    </location>
</feature>
<feature type="domain" description="Guanylate cyclase" evidence="17">
    <location>
        <begin position="1471"/>
        <end position="1601"/>
    </location>
</feature>
<dbReference type="InterPro" id="IPR001054">
    <property type="entry name" value="A/G_cyclase"/>
</dbReference>
<feature type="transmembrane region" description="Helical" evidence="15">
    <location>
        <begin position="741"/>
        <end position="765"/>
    </location>
</feature>
<dbReference type="CDD" id="cd06352">
    <property type="entry name" value="PBP1_NPR_GC-like"/>
    <property type="match status" value="1"/>
</dbReference>
<dbReference type="PROSITE" id="PS50011">
    <property type="entry name" value="PROTEIN_KINASE_DOM"/>
    <property type="match status" value="1"/>
</dbReference>
<dbReference type="PANTHER" id="PTHR11920">
    <property type="entry name" value="GUANYLYL CYCLASE"/>
    <property type="match status" value="1"/>
</dbReference>
<comment type="catalytic activity">
    <reaction evidence="1 12">
        <text>GTP = 3',5'-cyclic GMP + diphosphate</text>
        <dbReference type="Rhea" id="RHEA:13665"/>
        <dbReference type="ChEBI" id="CHEBI:33019"/>
        <dbReference type="ChEBI" id="CHEBI:37565"/>
        <dbReference type="ChEBI" id="CHEBI:57746"/>
        <dbReference type="EC" id="4.6.1.2"/>
    </reaction>
</comment>
<evidence type="ECO:0000313" key="18">
    <source>
        <dbReference type="EMBL" id="KAG9510040.1"/>
    </source>
</evidence>
<dbReference type="SUPFAM" id="SSF56112">
    <property type="entry name" value="Protein kinase-like (PK-like)"/>
    <property type="match status" value="1"/>
</dbReference>
<evidence type="ECO:0000259" key="16">
    <source>
        <dbReference type="PROSITE" id="PS50011"/>
    </source>
</evidence>
<evidence type="ECO:0000256" key="13">
    <source>
        <dbReference type="SAM" id="Coils"/>
    </source>
</evidence>
<dbReference type="PROSITE" id="PS00452">
    <property type="entry name" value="GUANYLATE_CYCLASE_1"/>
    <property type="match status" value="1"/>
</dbReference>
<evidence type="ECO:0000256" key="4">
    <source>
        <dbReference type="ARBA" id="ARBA00022692"/>
    </source>
</evidence>
<dbReference type="Gene3D" id="3.40.50.2300">
    <property type="match status" value="3"/>
</dbReference>
<dbReference type="PANTHER" id="PTHR11920:SF494">
    <property type="entry name" value="ATRIAL NATRIURETIC PEPTIDE RECEPTOR 2"/>
    <property type="match status" value="1"/>
</dbReference>
<dbReference type="Proteomes" id="UP000825002">
    <property type="component" value="Unassembled WGS sequence"/>
</dbReference>
<dbReference type="InterPro" id="IPR000719">
    <property type="entry name" value="Prot_kinase_dom"/>
</dbReference>
<evidence type="ECO:0000256" key="10">
    <source>
        <dbReference type="ARBA" id="ARBA00023293"/>
    </source>
</evidence>
<keyword evidence="7 15" id="KW-0472">Membrane</keyword>
<feature type="region of interest" description="Disordered" evidence="14">
    <location>
        <begin position="422"/>
        <end position="445"/>
    </location>
</feature>
<keyword evidence="13" id="KW-0175">Coiled coil</keyword>
<comment type="subcellular location">
    <subcellularLocation>
        <location evidence="2">Membrane</location>
        <topology evidence="2">Single-pass type I membrane protein</topology>
    </subcellularLocation>
</comment>
<evidence type="ECO:0000256" key="2">
    <source>
        <dbReference type="ARBA" id="ARBA00004479"/>
    </source>
</evidence>
<dbReference type="Pfam" id="PF07714">
    <property type="entry name" value="PK_Tyr_Ser-Thr"/>
    <property type="match status" value="1"/>
</dbReference>
<feature type="region of interest" description="Disordered" evidence="14">
    <location>
        <begin position="97"/>
        <end position="142"/>
    </location>
</feature>
<keyword evidence="5" id="KW-0547">Nucleotide-binding</keyword>
<evidence type="ECO:0000256" key="3">
    <source>
        <dbReference type="ARBA" id="ARBA00012202"/>
    </source>
</evidence>
<dbReference type="EMBL" id="JAIFTH010000250">
    <property type="protein sequence ID" value="KAG9510040.1"/>
    <property type="molecule type" value="Genomic_DNA"/>
</dbReference>
<evidence type="ECO:0000256" key="12">
    <source>
        <dbReference type="RuleBase" id="RU003431"/>
    </source>
</evidence>
<evidence type="ECO:0000256" key="14">
    <source>
        <dbReference type="SAM" id="MobiDB-lite"/>
    </source>
</evidence>
<keyword evidence="10 12" id="KW-0141">cGMP biosynthesis</keyword>
<comment type="similarity">
    <text evidence="11">Belongs to the adenylyl cyclase class-4/guanylyl cyclase family.</text>
</comment>
<keyword evidence="18" id="KW-0675">Receptor</keyword>
<proteinExistence type="inferred from homology"/>
<name>A0ABQ7S9B7_9ACAR</name>
<feature type="region of interest" description="Disordered" evidence="14">
    <location>
        <begin position="956"/>
        <end position="988"/>
    </location>
</feature>
<comment type="caution">
    <text evidence="18">The sequence shown here is derived from an EMBL/GenBank/DDBJ whole genome shotgun (WGS) entry which is preliminary data.</text>
</comment>
<dbReference type="SUPFAM" id="SSF55073">
    <property type="entry name" value="Nucleotide cyclase"/>
    <property type="match status" value="1"/>
</dbReference>
<feature type="compositionally biased region" description="Polar residues" evidence="14">
    <location>
        <begin position="422"/>
        <end position="439"/>
    </location>
</feature>
<keyword evidence="19" id="KW-1185">Reference proteome</keyword>
<dbReference type="SUPFAM" id="SSF53822">
    <property type="entry name" value="Periplasmic binding protein-like I"/>
    <property type="match status" value="2"/>
</dbReference>
<evidence type="ECO:0000256" key="7">
    <source>
        <dbReference type="ARBA" id="ARBA00023136"/>
    </source>
</evidence>
<dbReference type="Pfam" id="PF01094">
    <property type="entry name" value="ANF_receptor"/>
    <property type="match status" value="2"/>
</dbReference>
<evidence type="ECO:0000256" key="9">
    <source>
        <dbReference type="ARBA" id="ARBA00023239"/>
    </source>
</evidence>
<dbReference type="Gene3D" id="3.30.70.1230">
    <property type="entry name" value="Nucleotide cyclase"/>
    <property type="match status" value="1"/>
</dbReference>
<feature type="compositionally biased region" description="Basic and acidic residues" evidence="14">
    <location>
        <begin position="97"/>
        <end position="106"/>
    </location>
</feature>
<sequence length="1664" mass="183032">NMVVKKSDSSEEISTMRLMWMLAVAVSFICTSTIVGGNSTIKTANTGNSRNPDNFYVKNSVNSAGPRAWRPLKHSTRNIDLFSDENHIRRFQIKNHHNIEHNKDNVSRTGSARKRSLEQRQQHQHQHQFVASTKASEHQHAFQADNNEQRQAYTSPRGALLFHASNPQNNNVLKHYMNQQCPATEAGGASSGSTATRNTKAIRINETTGERTFTAKIMSIFSCVDQAETLDLTLDHQLAKPAIDLALARVRNTFSNINFEISYRATSDMCKHNYAVGYAAEAYHYNEANYLVGPGCSESVSSVSQLASFWNIPVCSTAYLPDAVTSKFKPITLMQLSLSVQTVGNMIMDIFRLYKWRHLVLVTDARHPLATMVRDGLLEMANTLNINHPSHVAPASINHNSNHKTSQASLFDRNYSSGFEKINSSSAGGKPSEQQQQRTSPPPLRINVTARDFNYADQPTTDYDQIVLDASLYSRVILLLGKSSTVRDILSAAHRQGMSKGQYVFIALELFEAQQFESHSSIHSEYSFEDRFETGRTGNITQDKMTREIFQPLLTISLSIRRTLEFEQFRQDVTRLTEIEFSNHLLASSLKSHYALGMASFVHDCIVLYAHLVDTILRHSNHSEIDGTNIFELATSTTFRNGISGNITLNKLGQRVMDLTLNDFSPNSLSMEPVAYYSGYERQLRFLQNKSHHWTRNNQLIPSSDPTCRHNESLCVANDDEQGYNNGVATLHTLGSDRVVIGVWLLMSIILAVSCTLTLIGWFVYRRFRIESELLNLWWAVDYSSISFDEIDVLCDNKRSMSSLAISNESFNETTTANNQRQQHQQQQGAMSSVDRLSPIQSGSVQQLPGQQIHGQEITVSAPKVGEKCGLTVTLSSSQSAGDAISTRDAQSSTLSVNGTQSAGVPSPNASTFGLAAPSGGQNARDKCKSASTNKLLPLINKSAIGTSSYRSVLTGGTGAGSQQKFATGSKSGGGKKGKENPSISSQQNKVKLRLGTVLNSTRDSTQVTRVGLYKGSRVAVKHLNIRSLNINRQLLLELRQVRDLTHENLIKFIGLCPEEPNIAIVSELCTRGNLQDLLQNDSIRLDWPFRYSIINDIVEGLIHLHSSPIGFHGRLKSSNCVIDNRFVVKLTDFGLPTLLSAIETDENINPRCLLWTAPEHLRTKHPMTSGSPKGDIYSLAIIFQEIITRCGPFECEPILCTQEVVAGGPGIASATVAASASASAAAAAAAAAAASSNNSNNNNNNFQQQSAGGTTTAAVPTTVSILSRNQQCTNHGGCLQAPPLAQSIPMSPIIVQHKQSLEPAEIVNLVRMGLSPPFRPYFRPDFGQAAAAAAAANAAATAARGTPSQAPPGGTASAGDGTDFLVADLITLVQQCWHENAALRPSIGTVKQQIKRMRRGMDGTNLMDNLLQRMERYADNLESLVEKKTAELMEEKKRSEELLYEMLPRFVVDQLKYGHSVTPEAYEAVTISFSDIKDFTSIAAQSSPIEVVNLLNQLYTEFDDTIAKFDVYKVETIGDAYMVVSGLPIRNGDNHAKEIADMSLALLDTIRNFHVAHLPEVNLELRVGMHSGPCASGVVGTRMYRYCLFGDTVNTASRMESHGEPMKIHISESSAEILRRFGTFTIEARGEVDIKGKGIMNTFWLTGKTTNEGRSRRVASARS</sequence>
<dbReference type="EC" id="4.6.1.2" evidence="3 12"/>
<dbReference type="InterPro" id="IPR029787">
    <property type="entry name" value="Nucleotide_cyclase"/>
</dbReference>
<dbReference type="InterPro" id="IPR050401">
    <property type="entry name" value="Cyclic_nucleotide_synthase"/>
</dbReference>
<dbReference type="PROSITE" id="PS50125">
    <property type="entry name" value="GUANYLATE_CYCLASE_2"/>
    <property type="match status" value="1"/>
</dbReference>
<evidence type="ECO:0000313" key="19">
    <source>
        <dbReference type="Proteomes" id="UP000825002"/>
    </source>
</evidence>
<reference evidence="18 19" key="1">
    <citation type="submission" date="2020-10" db="EMBL/GenBank/DDBJ databases">
        <authorList>
            <person name="Klimov P.B."/>
            <person name="Dyachkov S.M."/>
            <person name="Chetverikov P.E."/>
        </authorList>
    </citation>
    <scope>NUCLEOTIDE SEQUENCE [LARGE SCALE GENOMIC DNA]</scope>
    <source>
        <strain evidence="18">BMOC 18-1129-001#AD2665</strain>
        <tissue evidence="18">Entire mites</tissue>
    </source>
</reference>
<dbReference type="SMART" id="SM00044">
    <property type="entry name" value="CYCc"/>
    <property type="match status" value="1"/>
</dbReference>
<evidence type="ECO:0000256" key="5">
    <source>
        <dbReference type="ARBA" id="ARBA00022741"/>
    </source>
</evidence>
<dbReference type="Pfam" id="PF00211">
    <property type="entry name" value="Guanylate_cyc"/>
    <property type="match status" value="1"/>
</dbReference>
<dbReference type="InterPro" id="IPR001245">
    <property type="entry name" value="Ser-Thr/Tyr_kinase_cat_dom"/>
</dbReference>
<dbReference type="CDD" id="cd07302">
    <property type="entry name" value="CHD"/>
    <property type="match status" value="1"/>
</dbReference>
<feature type="region of interest" description="Disordered" evidence="14">
    <location>
        <begin position="880"/>
        <end position="929"/>
    </location>
</feature>
<keyword evidence="8" id="KW-0325">Glycoprotein</keyword>
<feature type="coiled-coil region" evidence="13">
    <location>
        <begin position="1408"/>
        <end position="1439"/>
    </location>
</feature>
<evidence type="ECO:0000256" key="15">
    <source>
        <dbReference type="SAM" id="Phobius"/>
    </source>
</evidence>
<feature type="non-terminal residue" evidence="18">
    <location>
        <position position="1"/>
    </location>
</feature>
<dbReference type="Gene3D" id="1.10.510.10">
    <property type="entry name" value="Transferase(Phosphotransferase) domain 1"/>
    <property type="match status" value="1"/>
</dbReference>
<gene>
    <name evidence="18" type="primary">NPR2</name>
    <name evidence="18" type="ORF">GZH46_01426</name>
</gene>
<evidence type="ECO:0000259" key="17">
    <source>
        <dbReference type="PROSITE" id="PS50125"/>
    </source>
</evidence>
<evidence type="ECO:0000256" key="6">
    <source>
        <dbReference type="ARBA" id="ARBA00022989"/>
    </source>
</evidence>
<dbReference type="Gene3D" id="6.10.250.780">
    <property type="match status" value="1"/>
</dbReference>
<feature type="region of interest" description="Disordered" evidence="14">
    <location>
        <begin position="813"/>
        <end position="836"/>
    </location>
</feature>
<dbReference type="InterPro" id="IPR011009">
    <property type="entry name" value="Kinase-like_dom_sf"/>
</dbReference>
<keyword evidence="9 11" id="KW-0456">Lyase</keyword>
<dbReference type="InterPro" id="IPR001828">
    <property type="entry name" value="ANF_lig-bd_rcpt"/>
</dbReference>
<evidence type="ECO:0000256" key="11">
    <source>
        <dbReference type="RuleBase" id="RU000405"/>
    </source>
</evidence>
<evidence type="ECO:0000256" key="1">
    <source>
        <dbReference type="ARBA" id="ARBA00001436"/>
    </source>
</evidence>
<dbReference type="InterPro" id="IPR018297">
    <property type="entry name" value="A/G_cyclase_CS"/>
</dbReference>
<keyword evidence="4 15" id="KW-0812">Transmembrane</keyword>
<evidence type="ECO:0000256" key="8">
    <source>
        <dbReference type="ARBA" id="ARBA00023180"/>
    </source>
</evidence>
<protein>
    <recommendedName>
        <fullName evidence="3 12">Guanylate cyclase</fullName>
        <ecNumber evidence="3 12">4.6.1.2</ecNumber>
    </recommendedName>
</protein>
<organism evidence="18 19">
    <name type="scientific">Fragariocoptes setiger</name>
    <dbReference type="NCBI Taxonomy" id="1670756"/>
    <lineage>
        <taxon>Eukaryota</taxon>
        <taxon>Metazoa</taxon>
        <taxon>Ecdysozoa</taxon>
        <taxon>Arthropoda</taxon>
        <taxon>Chelicerata</taxon>
        <taxon>Arachnida</taxon>
        <taxon>Acari</taxon>
        <taxon>Acariformes</taxon>
        <taxon>Trombidiformes</taxon>
        <taxon>Prostigmata</taxon>
        <taxon>Eupodina</taxon>
        <taxon>Eriophyoidea</taxon>
        <taxon>Phytoptidae</taxon>
        <taxon>Fragariocoptes</taxon>
    </lineage>
</organism>
<feature type="domain" description="Protein kinase" evidence="16">
    <location>
        <begin position="966"/>
        <end position="1398"/>
    </location>
</feature>